<dbReference type="Pfam" id="PF00069">
    <property type="entry name" value="Pkinase"/>
    <property type="match status" value="1"/>
</dbReference>
<feature type="transmembrane region" description="Helical" evidence="1">
    <location>
        <begin position="1366"/>
        <end position="1391"/>
    </location>
</feature>
<feature type="transmembrane region" description="Helical" evidence="1">
    <location>
        <begin position="1442"/>
        <end position="1473"/>
    </location>
</feature>
<dbReference type="SUPFAM" id="SSF56112">
    <property type="entry name" value="Protein kinase-like (PK-like)"/>
    <property type="match status" value="1"/>
</dbReference>
<evidence type="ECO:0000313" key="3">
    <source>
        <dbReference type="EMBL" id="KAK0662037.1"/>
    </source>
</evidence>
<dbReference type="InterPro" id="IPR008271">
    <property type="entry name" value="Ser/Thr_kinase_AS"/>
</dbReference>
<reference evidence="3" key="1">
    <citation type="submission" date="2023-06" db="EMBL/GenBank/DDBJ databases">
        <title>Genome-scale phylogeny and comparative genomics of the fungal order Sordariales.</title>
        <authorList>
            <consortium name="Lawrence Berkeley National Laboratory"/>
            <person name="Hensen N."/>
            <person name="Bonometti L."/>
            <person name="Westerberg I."/>
            <person name="Brannstrom I.O."/>
            <person name="Guillou S."/>
            <person name="Cros-Aarteil S."/>
            <person name="Calhoun S."/>
            <person name="Haridas S."/>
            <person name="Kuo A."/>
            <person name="Mondo S."/>
            <person name="Pangilinan J."/>
            <person name="Riley R."/>
            <person name="Labutti K."/>
            <person name="Andreopoulos B."/>
            <person name="Lipzen A."/>
            <person name="Chen C."/>
            <person name="Yanf M."/>
            <person name="Daum C."/>
            <person name="Ng V."/>
            <person name="Clum A."/>
            <person name="Steindorff A."/>
            <person name="Ohm R."/>
            <person name="Martin F."/>
            <person name="Silar P."/>
            <person name="Natvig D."/>
            <person name="Lalanne C."/>
            <person name="Gautier V."/>
            <person name="Ament-Velasquez S.L."/>
            <person name="Kruys A."/>
            <person name="Hutchinson M.I."/>
            <person name="Powell A.J."/>
            <person name="Barry K."/>
            <person name="Miller A.N."/>
            <person name="Grigoriev I.V."/>
            <person name="Debuchy R."/>
            <person name="Gladieux P."/>
            <person name="Thoren M.H."/>
            <person name="Johannesson H."/>
        </authorList>
    </citation>
    <scope>NUCLEOTIDE SEQUENCE</scope>
    <source>
        <strain evidence="3">CBS 307.81</strain>
    </source>
</reference>
<dbReference type="Gene3D" id="1.25.40.20">
    <property type="entry name" value="Ankyrin repeat-containing domain"/>
    <property type="match status" value="1"/>
</dbReference>
<proteinExistence type="predicted"/>
<dbReference type="GO" id="GO:0005524">
    <property type="term" value="F:ATP binding"/>
    <property type="evidence" value="ECO:0007669"/>
    <property type="project" value="InterPro"/>
</dbReference>
<comment type="caution">
    <text evidence="3">The sequence shown here is derived from an EMBL/GenBank/DDBJ whole genome shotgun (WGS) entry which is preliminary data.</text>
</comment>
<dbReference type="InterPro" id="IPR006597">
    <property type="entry name" value="Sel1-like"/>
</dbReference>
<protein>
    <recommendedName>
        <fullName evidence="2">Protein kinase domain-containing protein</fullName>
    </recommendedName>
</protein>
<dbReference type="InterPro" id="IPR000719">
    <property type="entry name" value="Prot_kinase_dom"/>
</dbReference>
<dbReference type="Gene3D" id="1.25.40.10">
    <property type="entry name" value="Tetratricopeptide repeat domain"/>
    <property type="match status" value="1"/>
</dbReference>
<dbReference type="PROSITE" id="PS50011">
    <property type="entry name" value="PROTEIN_KINASE_DOM"/>
    <property type="match status" value="1"/>
</dbReference>
<dbReference type="InterPro" id="IPR011009">
    <property type="entry name" value="Kinase-like_dom_sf"/>
</dbReference>
<keyword evidence="1" id="KW-1133">Transmembrane helix</keyword>
<keyword evidence="1" id="KW-0812">Transmembrane</keyword>
<keyword evidence="4" id="KW-1185">Reference proteome</keyword>
<dbReference type="PANTHER" id="PTHR24359">
    <property type="entry name" value="SERINE/THREONINE-PROTEIN KINASE SBK1"/>
    <property type="match status" value="1"/>
</dbReference>
<dbReference type="SMART" id="SM00220">
    <property type="entry name" value="S_TKc"/>
    <property type="match status" value="1"/>
</dbReference>
<feature type="transmembrane region" description="Helical" evidence="1">
    <location>
        <begin position="1331"/>
        <end position="1354"/>
    </location>
</feature>
<dbReference type="Proteomes" id="UP001174997">
    <property type="component" value="Unassembled WGS sequence"/>
</dbReference>
<evidence type="ECO:0000313" key="4">
    <source>
        <dbReference type="Proteomes" id="UP001174997"/>
    </source>
</evidence>
<evidence type="ECO:0000259" key="2">
    <source>
        <dbReference type="PROSITE" id="PS50011"/>
    </source>
</evidence>
<dbReference type="PANTHER" id="PTHR24359:SF1">
    <property type="entry name" value="INHIBITOR OF NUCLEAR FACTOR KAPPA-B KINASE EPSILON SUBUNIT HOMOLOG 1-RELATED"/>
    <property type="match status" value="1"/>
</dbReference>
<gene>
    <name evidence="3" type="ORF">QBC41DRAFT_330020</name>
</gene>
<sequence>MRLPSGEGDLQTPRTSNDKDLFSFRLVQLFQIFRHTRGNVVDIAPVLHFIIMQADLRFPRNDEQEDSEVIGTFKTMTIQRENMTRLRDHNVGSSSQTRDTTPDFLDLLSLMCAVYQSYEGGLLPMQQFHRTWESQENAGNSCIVTSRSISSPIPSITNRAKIELSQERVAVKRTKKRLYQRGPETSLTSPLRSFISELRIRSHPPLRDHPNIVDLKGIAWDFENDDEDKPTPLLVEEFAPGRSLETFWNTENLVSVPFKAKASLCRDIAEGIYALHACGIAHGDIKPDNILIFPQESQKGLFTAKITDFGYSVFHFEEQPALPAWTRDWSAPEADPDVSGSQKIGNFEDIKATDVYSYGLVAVSIILGSSLMRGRFKEFQDPAAISTMKHDDHLLTHAVEVVIREDRTQPDSDLDISLIRGLLEFSLTKNQTLRSIAGCIHMLEEYERSLETTGFYQVPPRKKVTLWPIGSPSSIPSVLVGYQTLRGCSHLVRRKIVSELQKAAVDPLDQRHSASAWELFICYFDGFGVDKNWNIARRWLTEAAMHGLIVARAYFLRLHAAMGIDPVQSLSTFHDINGEAASRSTITAWLADAISLGHLDVVPDLKQYRNDLPGLITLGDLINDVARQTTDGAEGISAPDQFLEAALMGDLKKIRAFASDLEPKLINAFDLAGNNAAIRAAKAGHFEILDYLLKIPSLNIGHCNHDEQSVLHYILTFETEQLQRLVPLIVQGGADVFREGQLATFSKESAMFSLPIKCCSVLNAIIHRRPDILELLLKASHSGDGISMCRICERGSRFRKILGIAVALHDHISIGILQAHLEQYDNEFPRVEGMAFWWVKEPVAFHTLPLSVVFFRGLDLPGSLLRAVRHGSAYYDALHKTLDFVMDKSGFEFDVLYKMVCSSVENDATDALRYICTAHPQFARTSKLWTHALEHDFHHNPLFTSIRSGYRSAFETLVGDNTQIINRLGTGERCQKRECCRRKSQHHTINMSQLLLSVAVTAAHRDQFFVKYLVQHCSDELILAPPNQFDEKISGQPSAFMSQGILTLSSTACELLITRFPSLSGQLVPQLPPDQRLETSSAYPAAMEAPVLSEDAISPFEPMLLPQYILFVGSREHVSLLQRLRVNIAQSRTCQESQQQPNYSLDPGPLSSNNIELGLQTTPRVQNQELSTMGWKYWPLYRSELHWLLLGLIANGRDERLSLWDLAESQTRPTSTNADINLVYYHRLAVRYGNIGALERLLELYRIQQSPVWPAWKSSIVSPLDLALFINADNKHFGMLPLSRSTPVLFTAAKGDSVQQAIRLLGAYGLKSPSTHWRILGILSSDSSSRWVYMLLYTTVHLGVITAILVPLVYPKLVAVPGMMVFPLVAYLLDMFVIGPVFINLLFSNVVSFSSLGCFDSRTLGLRYRMSGWLSMSIAAIWGIVIYGFGFFYLIWSPGDKVFMILMGLFYGSWLPFIAIFIVLGFIGVYRVLRDRRNKARNEANKPIELYPVKPSAGS</sequence>
<dbReference type="InterPro" id="IPR036770">
    <property type="entry name" value="Ankyrin_rpt-contain_sf"/>
</dbReference>
<keyword evidence="1" id="KW-0472">Membrane</keyword>
<feature type="transmembrane region" description="Helical" evidence="1">
    <location>
        <begin position="1412"/>
        <end position="1436"/>
    </location>
</feature>
<dbReference type="InterPro" id="IPR011990">
    <property type="entry name" value="TPR-like_helical_dom_sf"/>
</dbReference>
<dbReference type="SMART" id="SM00671">
    <property type="entry name" value="SEL1"/>
    <property type="match status" value="1"/>
</dbReference>
<dbReference type="SUPFAM" id="SSF48403">
    <property type="entry name" value="Ankyrin repeat"/>
    <property type="match status" value="1"/>
</dbReference>
<dbReference type="GO" id="GO:0004674">
    <property type="term" value="F:protein serine/threonine kinase activity"/>
    <property type="evidence" value="ECO:0007669"/>
    <property type="project" value="TreeGrafter"/>
</dbReference>
<accession>A0AA39Z239</accession>
<dbReference type="SUPFAM" id="SSF81901">
    <property type="entry name" value="HCP-like"/>
    <property type="match status" value="1"/>
</dbReference>
<feature type="domain" description="Protein kinase" evidence="2">
    <location>
        <begin position="132"/>
        <end position="444"/>
    </location>
</feature>
<name>A0AA39Z239_9PEZI</name>
<dbReference type="CDD" id="cd00180">
    <property type="entry name" value="PKc"/>
    <property type="match status" value="1"/>
</dbReference>
<dbReference type="EMBL" id="JAULSY010000146">
    <property type="protein sequence ID" value="KAK0662037.1"/>
    <property type="molecule type" value="Genomic_DNA"/>
</dbReference>
<dbReference type="Gene3D" id="1.10.510.10">
    <property type="entry name" value="Transferase(Phosphotransferase) domain 1"/>
    <property type="match status" value="1"/>
</dbReference>
<dbReference type="PROSITE" id="PS00108">
    <property type="entry name" value="PROTEIN_KINASE_ST"/>
    <property type="match status" value="1"/>
</dbReference>
<organism evidence="3 4">
    <name type="scientific">Cercophora samala</name>
    <dbReference type="NCBI Taxonomy" id="330535"/>
    <lineage>
        <taxon>Eukaryota</taxon>
        <taxon>Fungi</taxon>
        <taxon>Dikarya</taxon>
        <taxon>Ascomycota</taxon>
        <taxon>Pezizomycotina</taxon>
        <taxon>Sordariomycetes</taxon>
        <taxon>Sordariomycetidae</taxon>
        <taxon>Sordariales</taxon>
        <taxon>Lasiosphaeriaceae</taxon>
        <taxon>Cercophora</taxon>
    </lineage>
</organism>
<evidence type="ECO:0000256" key="1">
    <source>
        <dbReference type="SAM" id="Phobius"/>
    </source>
</evidence>